<organism evidence="1 2">
    <name type="scientific">Metallosphaera yellowstonensis MK1</name>
    <dbReference type="NCBI Taxonomy" id="671065"/>
    <lineage>
        <taxon>Archaea</taxon>
        <taxon>Thermoproteota</taxon>
        <taxon>Thermoprotei</taxon>
        <taxon>Sulfolobales</taxon>
        <taxon>Sulfolobaceae</taxon>
        <taxon>Metallosphaera</taxon>
    </lineage>
</organism>
<gene>
    <name evidence="1" type="ORF">MetMK1DRAFT_00007880</name>
</gene>
<keyword evidence="2" id="KW-1185">Reference proteome</keyword>
<accession>H2C215</accession>
<dbReference type="AlphaFoldDB" id="H2C215"/>
<protein>
    <submittedName>
        <fullName evidence="1">Uncharacterized protein</fullName>
    </submittedName>
</protein>
<dbReference type="STRING" id="671065.MetMK1DRAFT_00007880"/>
<proteinExistence type="predicted"/>
<dbReference type="Proteomes" id="UP000003980">
    <property type="component" value="Unassembled WGS sequence"/>
</dbReference>
<dbReference type="EMBL" id="JH597761">
    <property type="protein sequence ID" value="EHP70286.1"/>
    <property type="molecule type" value="Genomic_DNA"/>
</dbReference>
<dbReference type="HOGENOM" id="CLU_156224_2_0_2"/>
<evidence type="ECO:0000313" key="1">
    <source>
        <dbReference type="EMBL" id="EHP70286.1"/>
    </source>
</evidence>
<name>H2C215_9CREN</name>
<reference evidence="1 2" key="1">
    <citation type="submission" date="2012-01" db="EMBL/GenBank/DDBJ databases">
        <title>Improved High-Quality Draft sequence of Metallosphaera yellowstonensis MK1.</title>
        <authorList>
            <consortium name="US DOE Joint Genome Institute"/>
            <person name="Lucas S."/>
            <person name="Han J."/>
            <person name="Cheng J.-F."/>
            <person name="Goodwin L."/>
            <person name="Pitluck S."/>
            <person name="Peters L."/>
            <person name="Teshima H."/>
            <person name="Detter J.C."/>
            <person name="Han C."/>
            <person name="Tapia R."/>
            <person name="Land M."/>
            <person name="Hauser L."/>
            <person name="Kyrpides N."/>
            <person name="Kozubal M."/>
            <person name="Macur R.E."/>
            <person name="Jay Z."/>
            <person name="Inskeep W."/>
            <person name="Woyke T."/>
        </authorList>
    </citation>
    <scope>NUCLEOTIDE SEQUENCE [LARGE SCALE GENOMIC DNA]</scope>
    <source>
        <strain evidence="1 2">MK1</strain>
    </source>
</reference>
<evidence type="ECO:0000313" key="2">
    <source>
        <dbReference type="Proteomes" id="UP000003980"/>
    </source>
</evidence>
<sequence>MLNGKGQIELARERLVREINRLGVVRGNGRSRKLG</sequence>